<evidence type="ECO:0000256" key="3">
    <source>
        <dbReference type="ARBA" id="ARBA00022452"/>
    </source>
</evidence>
<dbReference type="Pfam" id="PF07715">
    <property type="entry name" value="Plug"/>
    <property type="match status" value="1"/>
</dbReference>
<evidence type="ECO:0000256" key="2">
    <source>
        <dbReference type="ARBA" id="ARBA00022448"/>
    </source>
</evidence>
<dbReference type="Gene3D" id="2.170.130.10">
    <property type="entry name" value="TonB-dependent receptor, plug domain"/>
    <property type="match status" value="1"/>
</dbReference>
<comment type="similarity">
    <text evidence="7">Belongs to the TonB-dependent receptor family.</text>
</comment>
<dbReference type="Proteomes" id="UP000037178">
    <property type="component" value="Unassembled WGS sequence"/>
</dbReference>
<dbReference type="STRING" id="1675527.AIOL_002692"/>
<comment type="subcellular location">
    <subcellularLocation>
        <location evidence="1 7">Cell outer membrane</location>
        <topology evidence="1 7">Multi-pass membrane protein</topology>
    </subcellularLocation>
</comment>
<name>A0A0J9E4K7_9RHOB</name>
<comment type="caution">
    <text evidence="9">The sequence shown here is derived from an EMBL/GenBank/DDBJ whole genome shotgun (WGS) entry which is preliminary data.</text>
</comment>
<dbReference type="Gene3D" id="2.40.170.20">
    <property type="entry name" value="TonB-dependent receptor, beta-barrel domain"/>
    <property type="match status" value="1"/>
</dbReference>
<dbReference type="AlphaFoldDB" id="A0A0J9E4K7"/>
<dbReference type="EMBL" id="LFTY01000002">
    <property type="protein sequence ID" value="KMW57725.1"/>
    <property type="molecule type" value="Genomic_DNA"/>
</dbReference>
<evidence type="ECO:0000256" key="7">
    <source>
        <dbReference type="PROSITE-ProRule" id="PRU01360"/>
    </source>
</evidence>
<dbReference type="InterPro" id="IPR039426">
    <property type="entry name" value="TonB-dep_rcpt-like"/>
</dbReference>
<dbReference type="GO" id="GO:0044718">
    <property type="term" value="P:siderophore transmembrane transport"/>
    <property type="evidence" value="ECO:0007669"/>
    <property type="project" value="TreeGrafter"/>
</dbReference>
<dbReference type="PATRIC" id="fig|1675527.3.peg.2820"/>
<dbReference type="InterPro" id="IPR036942">
    <property type="entry name" value="Beta-barrel_TonB_sf"/>
</dbReference>
<evidence type="ECO:0000256" key="1">
    <source>
        <dbReference type="ARBA" id="ARBA00004571"/>
    </source>
</evidence>
<keyword evidence="4 7" id="KW-0812">Transmembrane</keyword>
<proteinExistence type="inferred from homology"/>
<evidence type="ECO:0000256" key="5">
    <source>
        <dbReference type="ARBA" id="ARBA00023136"/>
    </source>
</evidence>
<evidence type="ECO:0000259" key="8">
    <source>
        <dbReference type="Pfam" id="PF07715"/>
    </source>
</evidence>
<dbReference type="PANTHER" id="PTHR30069">
    <property type="entry name" value="TONB-DEPENDENT OUTER MEMBRANE RECEPTOR"/>
    <property type="match status" value="1"/>
</dbReference>
<dbReference type="GO" id="GO:0009279">
    <property type="term" value="C:cell outer membrane"/>
    <property type="evidence" value="ECO:0007669"/>
    <property type="project" value="UniProtKB-SubCell"/>
</dbReference>
<keyword evidence="5 7" id="KW-0472">Membrane</keyword>
<keyword evidence="9" id="KW-0675">Receptor</keyword>
<protein>
    <submittedName>
        <fullName evidence="9">TonB-dependent hemin, ferrichrome receptor</fullName>
    </submittedName>
</protein>
<keyword evidence="6 7" id="KW-0998">Cell outer membrane</keyword>
<sequence>MALVAAAPLVSAQSVDLGTIILGESRRDVQTDTAVPVTVVDQKELNDRQADTIAELVDSVPGVTLVNGSTPQGSGINIRGFGANSTFGSDQKVLILVDGATTGAEEIYRIGTQLFTDPALYKSVTVTRGSVGGFEYGTGVIGGLVQLETKDASDFTGGEIGFRFNQTLQYDTNDQGAATSSIIAWQPDNNLEFLANYAYRESNDATDGGGNTIGNSSVALPSYLVKGAYTFGDGDAHRLVFSYSDTSAQDRDVPYDTFMTTAGVFGNVDRDTQTKTAVLSYRYNPADNDLIDLEVDLTHADQQIDSIGVSGQTSPRVVPLVNADHRYRTTKLTVKNNMFFTTGNVDHDLRIGAEAIRKVRLDASSAPGGTDNRFAVFAVDDMSFGNFELTPALRYETSRIVGSTAPNDGTFENDALVGGISAKYNFASGFSVFGSAAYTENLPIIDDLGNVQLMEQSEKSRSVELGFSFDNGNGLAAKVNAYDTRLWDVTSYRGFSVAQHIQEVDMRGVEVEVSYAADSGTYVDLNANFSNGAETTRASVERRWRQSPADSVQLTLGRKFENGWDASWEAVVAASIDFGRDHIPGYSVHNLRTTWAPQEGPLEGAEFRFGIENVLDRDYRPGLSSRNAPGRTFVVTVMKTF</sequence>
<feature type="domain" description="TonB-dependent receptor plug" evidence="8">
    <location>
        <begin position="31"/>
        <end position="143"/>
    </location>
</feature>
<keyword evidence="2 7" id="KW-0813">Transport</keyword>
<evidence type="ECO:0000313" key="9">
    <source>
        <dbReference type="EMBL" id="KMW57725.1"/>
    </source>
</evidence>
<keyword evidence="3 7" id="KW-1134">Transmembrane beta strand</keyword>
<gene>
    <name evidence="9" type="ORF">AIOL_002692</name>
</gene>
<evidence type="ECO:0000256" key="6">
    <source>
        <dbReference type="ARBA" id="ARBA00023237"/>
    </source>
</evidence>
<evidence type="ECO:0000313" key="10">
    <source>
        <dbReference type="Proteomes" id="UP000037178"/>
    </source>
</evidence>
<dbReference type="PROSITE" id="PS52016">
    <property type="entry name" value="TONB_DEPENDENT_REC_3"/>
    <property type="match status" value="1"/>
</dbReference>
<keyword evidence="10" id="KW-1185">Reference proteome</keyword>
<dbReference type="InterPro" id="IPR037066">
    <property type="entry name" value="Plug_dom_sf"/>
</dbReference>
<reference evidence="9 10" key="1">
    <citation type="submission" date="2015-06" db="EMBL/GenBank/DDBJ databases">
        <title>Draft genome sequence of an Alphaproteobacteria species associated to the Mediterranean sponge Oscarella lobularis.</title>
        <authorList>
            <person name="Jourda C."/>
            <person name="Santini S."/>
            <person name="Claverie J.-M."/>
        </authorList>
    </citation>
    <scope>NUCLEOTIDE SEQUENCE [LARGE SCALE GENOMIC DNA]</scope>
    <source>
        <strain evidence="9">IGS</strain>
    </source>
</reference>
<dbReference type="GO" id="GO:0015344">
    <property type="term" value="F:siderophore uptake transmembrane transporter activity"/>
    <property type="evidence" value="ECO:0007669"/>
    <property type="project" value="TreeGrafter"/>
</dbReference>
<dbReference type="InterPro" id="IPR012910">
    <property type="entry name" value="Plug_dom"/>
</dbReference>
<accession>A0A0J9E4K7</accession>
<evidence type="ECO:0000256" key="4">
    <source>
        <dbReference type="ARBA" id="ARBA00022692"/>
    </source>
</evidence>
<organism evidence="9 10">
    <name type="scientific">Candidatus Rhodobacter oscarellae</name>
    <dbReference type="NCBI Taxonomy" id="1675527"/>
    <lineage>
        <taxon>Bacteria</taxon>
        <taxon>Pseudomonadati</taxon>
        <taxon>Pseudomonadota</taxon>
        <taxon>Alphaproteobacteria</taxon>
        <taxon>Rhodobacterales</taxon>
        <taxon>Rhodobacter group</taxon>
        <taxon>Rhodobacter</taxon>
    </lineage>
</organism>
<dbReference type="SUPFAM" id="SSF56935">
    <property type="entry name" value="Porins"/>
    <property type="match status" value="1"/>
</dbReference>
<dbReference type="PANTHER" id="PTHR30069:SF56">
    <property type="entry name" value="TONB-DEPENDENT HEME RECEPTOR A"/>
    <property type="match status" value="1"/>
</dbReference>